<dbReference type="SUPFAM" id="SSF141523">
    <property type="entry name" value="L,D-transpeptidase catalytic domain-like"/>
    <property type="match status" value="1"/>
</dbReference>
<dbReference type="InterPro" id="IPR050979">
    <property type="entry name" value="LD-transpeptidase"/>
</dbReference>
<dbReference type="CDD" id="cd16913">
    <property type="entry name" value="YkuD_like"/>
    <property type="match status" value="1"/>
</dbReference>
<dbReference type="PANTHER" id="PTHR30582">
    <property type="entry name" value="L,D-TRANSPEPTIDASE"/>
    <property type="match status" value="1"/>
</dbReference>
<feature type="active site" description="Proton donor/acceptor" evidence="6">
    <location>
        <position position="215"/>
    </location>
</feature>
<dbReference type="GO" id="GO:0008360">
    <property type="term" value="P:regulation of cell shape"/>
    <property type="evidence" value="ECO:0007669"/>
    <property type="project" value="UniProtKB-UniRule"/>
</dbReference>
<dbReference type="InterPro" id="IPR038063">
    <property type="entry name" value="Transpep_catalytic_dom"/>
</dbReference>
<dbReference type="RefSeq" id="WP_141999838.1">
    <property type="nucleotide sequence ID" value="NZ_VFML01000001.1"/>
</dbReference>
<comment type="pathway">
    <text evidence="1 6">Cell wall biogenesis; peptidoglycan biosynthesis.</text>
</comment>
<evidence type="ECO:0000256" key="3">
    <source>
        <dbReference type="ARBA" id="ARBA00022960"/>
    </source>
</evidence>
<dbReference type="UniPathway" id="UPA00219"/>
<sequence>MTALTGLIGLALLATGCGSEPQRPAVDPVAVSAEDLTKLPESTTYADILGSAVDDRSGTSTGEVLHPTEDLVVYAEIGGTAIAKLPSLQVGSPTWVPVIAEEGDWKKILLPSRPNGSAGWVFTGAAAPVETARNDYIVNIDLATFGLEIVHRGERAGQWSIGIGKPEYPTPEGRAYIVASVEETVNTYSPIVLPLSVHSDAHETFGDGPGTVGIHTWPDSSFAGKANSDGCVRVPKEALDRLVELPLGTIVNIA</sequence>
<dbReference type="Proteomes" id="UP000320876">
    <property type="component" value="Unassembled WGS sequence"/>
</dbReference>
<dbReference type="GO" id="GO:0071555">
    <property type="term" value="P:cell wall organization"/>
    <property type="evidence" value="ECO:0007669"/>
    <property type="project" value="UniProtKB-UniRule"/>
</dbReference>
<comment type="caution">
    <text evidence="8">The sequence shown here is derived from an EMBL/GenBank/DDBJ whole genome shotgun (WGS) entry which is preliminary data.</text>
</comment>
<evidence type="ECO:0000259" key="7">
    <source>
        <dbReference type="PROSITE" id="PS52029"/>
    </source>
</evidence>
<dbReference type="GO" id="GO:0018104">
    <property type="term" value="P:peptidoglycan-protein cross-linking"/>
    <property type="evidence" value="ECO:0007669"/>
    <property type="project" value="TreeGrafter"/>
</dbReference>
<protein>
    <submittedName>
        <fullName evidence="8">L,D-transpeptidase-like protein</fullName>
    </submittedName>
</protein>
<evidence type="ECO:0000256" key="4">
    <source>
        <dbReference type="ARBA" id="ARBA00022984"/>
    </source>
</evidence>
<dbReference type="EMBL" id="VFML01000001">
    <property type="protein sequence ID" value="TQJ04117.1"/>
    <property type="molecule type" value="Genomic_DNA"/>
</dbReference>
<dbReference type="AlphaFoldDB" id="A0A542DLZ8"/>
<dbReference type="Gene3D" id="2.40.440.10">
    <property type="entry name" value="L,D-transpeptidase catalytic domain-like"/>
    <property type="match status" value="1"/>
</dbReference>
<organism evidence="8 9">
    <name type="scientific">Amycolatopsis cihanbeyliensis</name>
    <dbReference type="NCBI Taxonomy" id="1128664"/>
    <lineage>
        <taxon>Bacteria</taxon>
        <taxon>Bacillati</taxon>
        <taxon>Actinomycetota</taxon>
        <taxon>Actinomycetes</taxon>
        <taxon>Pseudonocardiales</taxon>
        <taxon>Pseudonocardiaceae</taxon>
        <taxon>Amycolatopsis</taxon>
    </lineage>
</organism>
<evidence type="ECO:0000256" key="2">
    <source>
        <dbReference type="ARBA" id="ARBA00022679"/>
    </source>
</evidence>
<evidence type="ECO:0000256" key="1">
    <source>
        <dbReference type="ARBA" id="ARBA00004752"/>
    </source>
</evidence>
<dbReference type="Pfam" id="PF03734">
    <property type="entry name" value="YkuD"/>
    <property type="match status" value="1"/>
</dbReference>
<feature type="domain" description="L,D-TPase catalytic" evidence="7">
    <location>
        <begin position="136"/>
        <end position="254"/>
    </location>
</feature>
<evidence type="ECO:0000313" key="9">
    <source>
        <dbReference type="Proteomes" id="UP000320876"/>
    </source>
</evidence>
<reference evidence="8 9" key="1">
    <citation type="submission" date="2019-06" db="EMBL/GenBank/DDBJ databases">
        <title>Sequencing the genomes of 1000 actinobacteria strains.</title>
        <authorList>
            <person name="Klenk H.-P."/>
        </authorList>
    </citation>
    <scope>NUCLEOTIDE SEQUENCE [LARGE SCALE GENOMIC DNA]</scope>
    <source>
        <strain evidence="8 9">DSM 45679</strain>
    </source>
</reference>
<dbReference type="InterPro" id="IPR005490">
    <property type="entry name" value="LD_TPept_cat_dom"/>
</dbReference>
<keyword evidence="9" id="KW-1185">Reference proteome</keyword>
<keyword evidence="3 6" id="KW-0133">Cell shape</keyword>
<evidence type="ECO:0000256" key="5">
    <source>
        <dbReference type="ARBA" id="ARBA00023316"/>
    </source>
</evidence>
<proteinExistence type="predicted"/>
<dbReference type="GO" id="GO:0016740">
    <property type="term" value="F:transferase activity"/>
    <property type="evidence" value="ECO:0007669"/>
    <property type="project" value="UniProtKB-KW"/>
</dbReference>
<dbReference type="OrthoDB" id="5243103at2"/>
<feature type="active site" description="Nucleophile" evidence="6">
    <location>
        <position position="231"/>
    </location>
</feature>
<evidence type="ECO:0000256" key="6">
    <source>
        <dbReference type="PROSITE-ProRule" id="PRU01373"/>
    </source>
</evidence>
<keyword evidence="2" id="KW-0808">Transferase</keyword>
<evidence type="ECO:0000313" key="8">
    <source>
        <dbReference type="EMBL" id="TQJ04117.1"/>
    </source>
</evidence>
<dbReference type="PROSITE" id="PS52029">
    <property type="entry name" value="LD_TPASE"/>
    <property type="match status" value="1"/>
</dbReference>
<accession>A0A542DLZ8</accession>
<gene>
    <name evidence="8" type="ORF">FB471_3898</name>
</gene>
<dbReference type="GO" id="GO:0071972">
    <property type="term" value="F:peptidoglycan L,D-transpeptidase activity"/>
    <property type="evidence" value="ECO:0007669"/>
    <property type="project" value="TreeGrafter"/>
</dbReference>
<name>A0A542DLZ8_AMYCI</name>
<keyword evidence="5 6" id="KW-0961">Cell wall biogenesis/degradation</keyword>
<keyword evidence="4 6" id="KW-0573">Peptidoglycan synthesis</keyword>
<dbReference type="GO" id="GO:0005576">
    <property type="term" value="C:extracellular region"/>
    <property type="evidence" value="ECO:0007669"/>
    <property type="project" value="TreeGrafter"/>
</dbReference>